<name>A0ABD1E3G8_HYPHA</name>
<dbReference type="PROSITE" id="PS51031">
    <property type="entry name" value="BESS"/>
    <property type="match status" value="1"/>
</dbReference>
<dbReference type="Proteomes" id="UP001566132">
    <property type="component" value="Unassembled WGS sequence"/>
</dbReference>
<organism evidence="4 5">
    <name type="scientific">Hypothenemus hampei</name>
    <name type="common">Coffee berry borer</name>
    <dbReference type="NCBI Taxonomy" id="57062"/>
    <lineage>
        <taxon>Eukaryota</taxon>
        <taxon>Metazoa</taxon>
        <taxon>Ecdysozoa</taxon>
        <taxon>Arthropoda</taxon>
        <taxon>Hexapoda</taxon>
        <taxon>Insecta</taxon>
        <taxon>Pterygota</taxon>
        <taxon>Neoptera</taxon>
        <taxon>Endopterygota</taxon>
        <taxon>Coleoptera</taxon>
        <taxon>Polyphaga</taxon>
        <taxon>Cucujiformia</taxon>
        <taxon>Curculionidae</taxon>
        <taxon>Scolytinae</taxon>
        <taxon>Hypothenemus</taxon>
    </lineage>
</organism>
<dbReference type="InterPro" id="IPR006578">
    <property type="entry name" value="MADF-dom"/>
</dbReference>
<evidence type="ECO:0000259" key="2">
    <source>
        <dbReference type="PROSITE" id="PS51029"/>
    </source>
</evidence>
<comment type="subcellular location">
    <subcellularLocation>
        <location evidence="1">Nucleus</location>
    </subcellularLocation>
</comment>
<feature type="domain" description="BESS" evidence="3">
    <location>
        <begin position="183"/>
        <end position="222"/>
    </location>
</feature>
<sequence length="336" mass="38595">MCDERIESVRAYVVLYDPQNRYYHDNIRKENAWSEVARKTGSAVPDCKKRWTALRDAFRKALKSRKTVSGQAHTSSKKWKYEEIMSFMIPFYSERPQISNLAVSQRNEQSLNEFDEDSIMLSDPLHHQTPESGTLSTVESGALVTSESRTTSSKSTKLQSVAMAQVLQNYFNEKKASKDIKKADHLQKFFDAMLETVRTFSPRLQIQIKSAISNLISEYELKNLLVNQGQNTTYNNRPMQNEEFSLYSNLKSSSVSCSSVISQTNQENYANHWQNISPQTPISVSNSTLSPCREDFNIGYSGISNDNNPDEPHTYHKLYFFFITLLLIYYYLADSP</sequence>
<protein>
    <recommendedName>
        <fullName evidence="6">Transcription factor Adf-1</fullName>
    </recommendedName>
</protein>
<dbReference type="AlphaFoldDB" id="A0ABD1E3G8"/>
<feature type="domain" description="MADF" evidence="2">
    <location>
        <begin position="4"/>
        <end position="93"/>
    </location>
</feature>
<evidence type="ECO:0000313" key="4">
    <source>
        <dbReference type="EMBL" id="KAL1489222.1"/>
    </source>
</evidence>
<gene>
    <name evidence="4" type="ORF">ABEB36_014155</name>
</gene>
<evidence type="ECO:0000256" key="1">
    <source>
        <dbReference type="PROSITE-ProRule" id="PRU00371"/>
    </source>
</evidence>
<dbReference type="PANTHER" id="PTHR12243:SF60">
    <property type="entry name" value="SI:CH211-15D5.12-RELATED"/>
    <property type="match status" value="1"/>
</dbReference>
<evidence type="ECO:0000313" key="5">
    <source>
        <dbReference type="Proteomes" id="UP001566132"/>
    </source>
</evidence>
<dbReference type="PANTHER" id="PTHR12243">
    <property type="entry name" value="MADF DOMAIN TRANSCRIPTION FACTOR"/>
    <property type="match status" value="1"/>
</dbReference>
<evidence type="ECO:0008006" key="6">
    <source>
        <dbReference type="Google" id="ProtNLM"/>
    </source>
</evidence>
<accession>A0ABD1E3G8</accession>
<keyword evidence="1" id="KW-0539">Nucleus</keyword>
<dbReference type="EMBL" id="JBDJPC010000012">
    <property type="protein sequence ID" value="KAL1489222.1"/>
    <property type="molecule type" value="Genomic_DNA"/>
</dbReference>
<dbReference type="InterPro" id="IPR004210">
    <property type="entry name" value="BESS_motif"/>
</dbReference>
<proteinExistence type="predicted"/>
<dbReference type="SMART" id="SM00595">
    <property type="entry name" value="MADF"/>
    <property type="match status" value="1"/>
</dbReference>
<dbReference type="InterPro" id="IPR039353">
    <property type="entry name" value="TF_Adf1"/>
</dbReference>
<keyword evidence="5" id="KW-1185">Reference proteome</keyword>
<dbReference type="GO" id="GO:0005634">
    <property type="term" value="C:nucleus"/>
    <property type="evidence" value="ECO:0007669"/>
    <property type="project" value="UniProtKB-SubCell"/>
</dbReference>
<evidence type="ECO:0000259" key="3">
    <source>
        <dbReference type="PROSITE" id="PS51031"/>
    </source>
</evidence>
<dbReference type="PROSITE" id="PS51029">
    <property type="entry name" value="MADF"/>
    <property type="match status" value="1"/>
</dbReference>
<dbReference type="Pfam" id="PF10545">
    <property type="entry name" value="MADF_DNA_bdg"/>
    <property type="match status" value="1"/>
</dbReference>
<comment type="caution">
    <text evidence="4">The sequence shown here is derived from an EMBL/GenBank/DDBJ whole genome shotgun (WGS) entry which is preliminary data.</text>
</comment>
<reference evidence="4 5" key="1">
    <citation type="submission" date="2024-05" db="EMBL/GenBank/DDBJ databases">
        <title>Genetic variation in Jamaican populations of the coffee berry borer (Hypothenemus hampei).</title>
        <authorList>
            <person name="Errbii M."/>
            <person name="Myrie A."/>
        </authorList>
    </citation>
    <scope>NUCLEOTIDE SEQUENCE [LARGE SCALE GENOMIC DNA]</scope>
    <source>
        <strain evidence="4">JA-Hopewell-2020-01-JO</strain>
        <tissue evidence="4">Whole body</tissue>
    </source>
</reference>